<reference evidence="1 2" key="1">
    <citation type="journal article" date="2017" name="PLoS Biol.">
        <title>The sea cucumber genome provides insights into morphological evolution and visceral regeneration.</title>
        <authorList>
            <person name="Zhang X."/>
            <person name="Sun L."/>
            <person name="Yuan J."/>
            <person name="Sun Y."/>
            <person name="Gao Y."/>
            <person name="Zhang L."/>
            <person name="Li S."/>
            <person name="Dai H."/>
            <person name="Hamel J.F."/>
            <person name="Liu C."/>
            <person name="Yu Y."/>
            <person name="Liu S."/>
            <person name="Lin W."/>
            <person name="Guo K."/>
            <person name="Jin S."/>
            <person name="Xu P."/>
            <person name="Storey K.B."/>
            <person name="Huan P."/>
            <person name="Zhang T."/>
            <person name="Zhou Y."/>
            <person name="Zhang J."/>
            <person name="Lin C."/>
            <person name="Li X."/>
            <person name="Xing L."/>
            <person name="Huo D."/>
            <person name="Sun M."/>
            <person name="Wang L."/>
            <person name="Mercier A."/>
            <person name="Li F."/>
            <person name="Yang H."/>
            <person name="Xiang J."/>
        </authorList>
    </citation>
    <scope>NUCLEOTIDE SEQUENCE [LARGE SCALE GENOMIC DNA]</scope>
    <source>
        <strain evidence="1">Shaxun</strain>
        <tissue evidence="1">Muscle</tissue>
    </source>
</reference>
<dbReference type="EMBL" id="MRZV01000001">
    <property type="protein sequence ID" value="PIK62995.1"/>
    <property type="molecule type" value="Genomic_DNA"/>
</dbReference>
<accession>A0A2G8LRZ0</accession>
<evidence type="ECO:0008006" key="3">
    <source>
        <dbReference type="Google" id="ProtNLM"/>
    </source>
</evidence>
<protein>
    <recommendedName>
        <fullName evidence="3">Endonuclease-reverse transcriptase</fullName>
    </recommendedName>
</protein>
<comment type="caution">
    <text evidence="1">The sequence shown here is derived from an EMBL/GenBank/DDBJ whole genome shotgun (WGS) entry which is preliminary data.</text>
</comment>
<name>A0A2G8LRZ0_STIJA</name>
<dbReference type="Proteomes" id="UP000230750">
    <property type="component" value="Unassembled WGS sequence"/>
</dbReference>
<dbReference type="AlphaFoldDB" id="A0A2G8LRZ0"/>
<gene>
    <name evidence="1" type="ORF">BSL78_00002</name>
</gene>
<keyword evidence="2" id="KW-1185">Reference proteome</keyword>
<dbReference type="OrthoDB" id="6159161at2759"/>
<evidence type="ECO:0000313" key="2">
    <source>
        <dbReference type="Proteomes" id="UP000230750"/>
    </source>
</evidence>
<sequence>MAMQKARKRIERVYTEAAEQVLGKKRRRKKPWIRDETWEMIAQRTDLNSKILGTRSERIKRSLKDDYKEKDREVKRFVRADKRHWVENIAKEAETAASSQNMQALYRLTKNLCNEKLRECVSIMNKDGHLVSSMDEVMERWTEYFTDILNTGTNESTKCGRRGQFSNRGN</sequence>
<proteinExistence type="predicted"/>
<evidence type="ECO:0000313" key="1">
    <source>
        <dbReference type="EMBL" id="PIK62995.1"/>
    </source>
</evidence>
<organism evidence="1 2">
    <name type="scientific">Stichopus japonicus</name>
    <name type="common">Sea cucumber</name>
    <dbReference type="NCBI Taxonomy" id="307972"/>
    <lineage>
        <taxon>Eukaryota</taxon>
        <taxon>Metazoa</taxon>
        <taxon>Echinodermata</taxon>
        <taxon>Eleutherozoa</taxon>
        <taxon>Echinozoa</taxon>
        <taxon>Holothuroidea</taxon>
        <taxon>Aspidochirotacea</taxon>
        <taxon>Aspidochirotida</taxon>
        <taxon>Stichopodidae</taxon>
        <taxon>Apostichopus</taxon>
    </lineage>
</organism>